<dbReference type="PANTHER" id="PTHR43317">
    <property type="entry name" value="THERMOSPERMINE SYNTHASE ACAULIS5"/>
    <property type="match status" value="1"/>
</dbReference>
<keyword evidence="4" id="KW-1185">Reference proteome</keyword>
<evidence type="ECO:0000313" key="3">
    <source>
        <dbReference type="EMBL" id="RKO99518.1"/>
    </source>
</evidence>
<feature type="transmembrane region" description="Helical" evidence="2">
    <location>
        <begin position="66"/>
        <end position="84"/>
    </location>
</feature>
<dbReference type="GO" id="GO:0006596">
    <property type="term" value="P:polyamine biosynthetic process"/>
    <property type="evidence" value="ECO:0007669"/>
    <property type="project" value="UniProtKB-KW"/>
</dbReference>
<dbReference type="OrthoDB" id="2016285at2759"/>
<sequence length="626" mass="66622">MPAKATGSVGTTPPTAAPARAVHTGLYATLSPLLQGTLLALLLSLAHHTSLHVVAPVVNFSLAQRYHGVVAAACVLIGYARQALTPPATRREALLQQAWSLAGAATGFGCLRLFIYVAYPRLATTWNPALLARVLLLPAYVAAGCLGAYLRAIPWPPAMAVALAAATTMAQGGESYYRTLLAAGMPSAVILAYVTGCFAAWSFLIGAKASALTPATASAPAATAKGVAAINNKTKKGKAAAAAAAAAVVEVESKKWAKQNILLLFAVTVAMRHAFQQLNYLPAPVMQPVAKNATTDAAGTSTPPQPLFTTLSARESNSGFISVVHDHVTGGGLLALRADHSILGGIYLQNQNDSIYGCFYYPDFVLPQSYDATTSLLPRRVLVLGVGIGTAPSLFAKHGDAVTAVEFDPAVMEAAHTHFNLPPLHREVIGDAREFVESSPATPTYDLIVHDVFTAGILEPTLFSIELMRQLKTRMAGPGAVLTVNVVASMDAASLRAITATLRHVFAHVEAFCDIGPDTHDAAGKPVWKTESVYNLVFFASDQPLVYRSAARSAREPWMGPVYTMMLNTFAAWQVPLPEETAANATAWLITDANNPFQTTAQQWSTLIQHWFVMENVFPRSFWSMF</sequence>
<name>A0A4V1IU69_9FUNG</name>
<evidence type="ECO:0000256" key="1">
    <source>
        <dbReference type="ARBA" id="ARBA00023115"/>
    </source>
</evidence>
<feature type="transmembrane region" description="Helical" evidence="2">
    <location>
        <begin position="130"/>
        <end position="149"/>
    </location>
</feature>
<keyword evidence="2" id="KW-0812">Transmembrane</keyword>
<feature type="transmembrane region" description="Helical" evidence="2">
    <location>
        <begin position="180"/>
        <end position="204"/>
    </location>
</feature>
<protein>
    <recommendedName>
        <fullName evidence="5">PABS domain-containing protein</fullName>
    </recommendedName>
</protein>
<evidence type="ECO:0000313" key="4">
    <source>
        <dbReference type="Proteomes" id="UP000274922"/>
    </source>
</evidence>
<dbReference type="STRING" id="1555241.A0A4V1IU69"/>
<proteinExistence type="predicted"/>
<dbReference type="EMBL" id="ML014279">
    <property type="protein sequence ID" value="RKO99518.1"/>
    <property type="molecule type" value="Genomic_DNA"/>
</dbReference>
<feature type="transmembrane region" description="Helical" evidence="2">
    <location>
        <begin position="96"/>
        <end position="118"/>
    </location>
</feature>
<dbReference type="CDD" id="cd02440">
    <property type="entry name" value="AdoMet_MTases"/>
    <property type="match status" value="1"/>
</dbReference>
<reference evidence="4" key="1">
    <citation type="journal article" date="2018" name="Nat. Microbiol.">
        <title>Leveraging single-cell genomics to expand the fungal tree of life.</title>
        <authorList>
            <person name="Ahrendt S.R."/>
            <person name="Quandt C.A."/>
            <person name="Ciobanu D."/>
            <person name="Clum A."/>
            <person name="Salamov A."/>
            <person name="Andreopoulos B."/>
            <person name="Cheng J.F."/>
            <person name="Woyke T."/>
            <person name="Pelin A."/>
            <person name="Henrissat B."/>
            <person name="Reynolds N.K."/>
            <person name="Benny G.L."/>
            <person name="Smith M.E."/>
            <person name="James T.Y."/>
            <person name="Grigoriev I.V."/>
        </authorList>
    </citation>
    <scope>NUCLEOTIDE SEQUENCE [LARGE SCALE GENOMIC DNA]</scope>
    <source>
        <strain evidence="4">ATCC 52028</strain>
    </source>
</reference>
<gene>
    <name evidence="3" type="ORF">CXG81DRAFT_20399</name>
</gene>
<dbReference type="AlphaFoldDB" id="A0A4V1IU69"/>
<dbReference type="Proteomes" id="UP000274922">
    <property type="component" value="Unassembled WGS sequence"/>
</dbReference>
<dbReference type="NCBIfam" id="NF037959">
    <property type="entry name" value="MFS_SpdSyn"/>
    <property type="match status" value="1"/>
</dbReference>
<organism evidence="3 4">
    <name type="scientific">Caulochytrium protostelioides</name>
    <dbReference type="NCBI Taxonomy" id="1555241"/>
    <lineage>
        <taxon>Eukaryota</taxon>
        <taxon>Fungi</taxon>
        <taxon>Fungi incertae sedis</taxon>
        <taxon>Chytridiomycota</taxon>
        <taxon>Chytridiomycota incertae sedis</taxon>
        <taxon>Chytridiomycetes</taxon>
        <taxon>Caulochytriales</taxon>
        <taxon>Caulochytriaceae</taxon>
        <taxon>Caulochytrium</taxon>
    </lineage>
</organism>
<accession>A0A4V1IU69</accession>
<keyword evidence="2" id="KW-1133">Transmembrane helix</keyword>
<dbReference type="InterPro" id="IPR029063">
    <property type="entry name" value="SAM-dependent_MTases_sf"/>
</dbReference>
<keyword evidence="2" id="KW-0472">Membrane</keyword>
<dbReference type="Pfam" id="PF01564">
    <property type="entry name" value="Spermine_synth"/>
    <property type="match status" value="1"/>
</dbReference>
<evidence type="ECO:0000256" key="2">
    <source>
        <dbReference type="SAM" id="Phobius"/>
    </source>
</evidence>
<keyword evidence="1" id="KW-0620">Polyamine biosynthesis</keyword>
<dbReference type="PANTHER" id="PTHR43317:SF1">
    <property type="entry name" value="THERMOSPERMINE SYNTHASE ACAULIS5"/>
    <property type="match status" value="1"/>
</dbReference>
<dbReference type="Gene3D" id="3.40.50.150">
    <property type="entry name" value="Vaccinia Virus protein VP39"/>
    <property type="match status" value="1"/>
</dbReference>
<evidence type="ECO:0008006" key="5">
    <source>
        <dbReference type="Google" id="ProtNLM"/>
    </source>
</evidence>
<dbReference type="SUPFAM" id="SSF53335">
    <property type="entry name" value="S-adenosyl-L-methionine-dependent methyltransferases"/>
    <property type="match status" value="1"/>
</dbReference>